<keyword evidence="4 5" id="KW-0472">Membrane</keyword>
<accession>F4PTW8</accession>
<evidence type="ECO:0000256" key="5">
    <source>
        <dbReference type="SAM" id="Phobius"/>
    </source>
</evidence>
<dbReference type="InterPro" id="IPR029208">
    <property type="entry name" value="COX14"/>
</dbReference>
<evidence type="ECO:0000313" key="7">
    <source>
        <dbReference type="Proteomes" id="UP000007797"/>
    </source>
</evidence>
<dbReference type="OMA" id="VGCAYIG"/>
<dbReference type="OrthoDB" id="10502116at2759"/>
<dbReference type="Pfam" id="PF14880">
    <property type="entry name" value="COX14"/>
    <property type="match status" value="1"/>
</dbReference>
<reference evidence="7" key="1">
    <citation type="journal article" date="2011" name="Genome Res.">
        <title>Phylogeny-wide analysis of social amoeba genomes highlights ancient origins for complex intercellular communication.</title>
        <authorList>
            <person name="Heidel A.J."/>
            <person name="Lawal H.M."/>
            <person name="Felder M."/>
            <person name="Schilde C."/>
            <person name="Helps N.R."/>
            <person name="Tunggal B."/>
            <person name="Rivero F."/>
            <person name="John U."/>
            <person name="Schleicher M."/>
            <person name="Eichinger L."/>
            <person name="Platzer M."/>
            <person name="Noegel A.A."/>
            <person name="Schaap P."/>
            <person name="Gloeckner G."/>
        </authorList>
    </citation>
    <scope>NUCLEOTIDE SEQUENCE [LARGE SCALE GENOMIC DNA]</scope>
    <source>
        <strain evidence="7">SH3</strain>
    </source>
</reference>
<keyword evidence="3 5" id="KW-1133">Transmembrane helix</keyword>
<evidence type="ECO:0000313" key="6">
    <source>
        <dbReference type="EMBL" id="EGG20947.1"/>
    </source>
</evidence>
<organism evidence="6 7">
    <name type="scientific">Cavenderia fasciculata</name>
    <name type="common">Slime mold</name>
    <name type="synonym">Dictyostelium fasciculatum</name>
    <dbReference type="NCBI Taxonomy" id="261658"/>
    <lineage>
        <taxon>Eukaryota</taxon>
        <taxon>Amoebozoa</taxon>
        <taxon>Evosea</taxon>
        <taxon>Eumycetozoa</taxon>
        <taxon>Dictyostelia</taxon>
        <taxon>Acytosteliales</taxon>
        <taxon>Cavenderiaceae</taxon>
        <taxon>Cavenderia</taxon>
    </lineage>
</organism>
<dbReference type="EMBL" id="GL883010">
    <property type="protein sequence ID" value="EGG20947.1"/>
    <property type="molecule type" value="Genomic_DNA"/>
</dbReference>
<evidence type="ECO:0008006" key="8">
    <source>
        <dbReference type="Google" id="ProtNLM"/>
    </source>
</evidence>
<evidence type="ECO:0000256" key="4">
    <source>
        <dbReference type="ARBA" id="ARBA00023136"/>
    </source>
</evidence>
<comment type="subcellular location">
    <subcellularLocation>
        <location evidence="1">Membrane</location>
        <topology evidence="1">Single-pass membrane protein</topology>
    </subcellularLocation>
</comment>
<gene>
    <name evidence="6" type="ORF">DFA_00816</name>
</gene>
<dbReference type="GO" id="GO:0016020">
    <property type="term" value="C:membrane"/>
    <property type="evidence" value="ECO:0007669"/>
    <property type="project" value="UniProtKB-SubCell"/>
</dbReference>
<evidence type="ECO:0000256" key="3">
    <source>
        <dbReference type="ARBA" id="ARBA00022989"/>
    </source>
</evidence>
<dbReference type="AlphaFoldDB" id="F4PTW8"/>
<protein>
    <recommendedName>
        <fullName evidence="8">Transmembrane protein</fullName>
    </recommendedName>
</protein>
<dbReference type="KEGG" id="dfa:DFA_00816"/>
<keyword evidence="2 5" id="KW-0812">Transmembrane</keyword>
<dbReference type="Proteomes" id="UP000007797">
    <property type="component" value="Unassembled WGS sequence"/>
</dbReference>
<keyword evidence="7" id="KW-1185">Reference proteome</keyword>
<name>F4PTW8_CACFS</name>
<dbReference type="GeneID" id="14874035"/>
<evidence type="ECO:0000256" key="1">
    <source>
        <dbReference type="ARBA" id="ARBA00004167"/>
    </source>
</evidence>
<proteinExistence type="predicted"/>
<feature type="transmembrane region" description="Helical" evidence="5">
    <location>
        <begin position="15"/>
        <end position="34"/>
    </location>
</feature>
<sequence>MALADILHKTVTGTLFAVTIVGCAYIGVGSYDLLQRRKARQVQQQKEVDEFMEVKSRQANLIRQQKEQDDD</sequence>
<evidence type="ECO:0000256" key="2">
    <source>
        <dbReference type="ARBA" id="ARBA00022692"/>
    </source>
</evidence>
<dbReference type="RefSeq" id="XP_004358797.1">
    <property type="nucleotide sequence ID" value="XM_004358740.1"/>
</dbReference>